<proteinExistence type="predicted"/>
<organism evidence="4 5">
    <name type="scientific">Candidula unifasciata</name>
    <dbReference type="NCBI Taxonomy" id="100452"/>
    <lineage>
        <taxon>Eukaryota</taxon>
        <taxon>Metazoa</taxon>
        <taxon>Spiralia</taxon>
        <taxon>Lophotrochozoa</taxon>
        <taxon>Mollusca</taxon>
        <taxon>Gastropoda</taxon>
        <taxon>Heterobranchia</taxon>
        <taxon>Euthyneura</taxon>
        <taxon>Panpulmonata</taxon>
        <taxon>Eupulmonata</taxon>
        <taxon>Stylommatophora</taxon>
        <taxon>Helicina</taxon>
        <taxon>Helicoidea</taxon>
        <taxon>Geomitridae</taxon>
        <taxon>Candidula</taxon>
    </lineage>
</organism>
<dbReference type="InterPro" id="IPR055315">
    <property type="entry name" value="Cramped-like"/>
</dbReference>
<feature type="compositionally biased region" description="Low complexity" evidence="3">
    <location>
        <begin position="355"/>
        <end position="374"/>
    </location>
</feature>
<keyword evidence="5" id="KW-1185">Reference proteome</keyword>
<feature type="non-terminal residue" evidence="4">
    <location>
        <position position="675"/>
    </location>
</feature>
<evidence type="ECO:0000256" key="3">
    <source>
        <dbReference type="SAM" id="MobiDB-lite"/>
    </source>
</evidence>
<dbReference type="EMBL" id="CAJHNH020006768">
    <property type="protein sequence ID" value="CAG5134077.1"/>
    <property type="molecule type" value="Genomic_DNA"/>
</dbReference>
<sequence>VKMKTPELYGLINYGVLKNHVKENDPQFGRCLNELILHGVGKIRTPICTYLKKINRIEDRQAPEAAVSQKIPHQVTLELTPRNSKAWAKVQGMSQNPRVRFKLTANRTLESVFKYLDKKWKSRRVRLKESLGATEELEEELVCFLHPSCKITPVKLIPLEQEKVDVTFTSYRENILQAEKSNENKDKPKIAGVDEQGKVIESSEIYPSSKPKESVDLMVVDQPGYKFDNDPRSAFMHLLTTGPDCLNDPSGVRQAGDQFSQAAAPAGPVPSTVVLEDENAMFPDSSPFSPSSSFTETSKSSVITPSSPSPESSLPHPSASVISSPTVGKKKTAKSSKKTVTAEDGMLPLDNCDNTVPVSDSSSSPTKTDPSASTQELKENLEKEIVRITTLTGEGFTLKTSNTITLLHLSLILGRESVIRLEYEWRERRPSKGQRPLLCQAEKQMSNVLRRLCNLATLELMDLFSSVRATNKNVPCSHCGREGSAKSRSKRQTERKESTREMATMTDPTPVAQVFQQNTVLSANGTTFVGAAAPQGALQVTGPDPVFRVPFAPAVKPVSSKEEQLRLEEQQSSRNRLLKKRTLNSRTKKAPPIIVQRTLLPKVSTGQMVAYIQQPGIQSVARPMVVEVTDANLVKMAQPVINMMTPSQPAASQEHNLENYCSGSDLLALAAQSAE</sequence>
<keyword evidence="2" id="KW-0539">Nucleus</keyword>
<dbReference type="AlphaFoldDB" id="A0A8S3ZWP5"/>
<evidence type="ECO:0000313" key="4">
    <source>
        <dbReference type="EMBL" id="CAG5134077.1"/>
    </source>
</evidence>
<accession>A0A8S3ZWP5</accession>
<dbReference type="OrthoDB" id="515799at2759"/>
<comment type="caution">
    <text evidence="4">The sequence shown here is derived from an EMBL/GenBank/DDBJ whole genome shotgun (WGS) entry which is preliminary data.</text>
</comment>
<name>A0A8S3ZWP5_9EUPU</name>
<evidence type="ECO:0000313" key="5">
    <source>
        <dbReference type="Proteomes" id="UP000678393"/>
    </source>
</evidence>
<feature type="compositionally biased region" description="Basic residues" evidence="3">
    <location>
        <begin position="328"/>
        <end position="337"/>
    </location>
</feature>
<dbReference type="Proteomes" id="UP000678393">
    <property type="component" value="Unassembled WGS sequence"/>
</dbReference>
<keyword evidence="1" id="KW-0238">DNA-binding</keyword>
<dbReference type="GO" id="GO:0005634">
    <property type="term" value="C:nucleus"/>
    <property type="evidence" value="ECO:0007669"/>
    <property type="project" value="TreeGrafter"/>
</dbReference>
<dbReference type="GO" id="GO:0003677">
    <property type="term" value="F:DNA binding"/>
    <property type="evidence" value="ECO:0007669"/>
    <property type="project" value="UniProtKB-KW"/>
</dbReference>
<dbReference type="GO" id="GO:0007389">
    <property type="term" value="P:pattern specification process"/>
    <property type="evidence" value="ECO:0007669"/>
    <property type="project" value="TreeGrafter"/>
</dbReference>
<dbReference type="GO" id="GO:0003682">
    <property type="term" value="F:chromatin binding"/>
    <property type="evidence" value="ECO:0007669"/>
    <property type="project" value="InterPro"/>
</dbReference>
<reference evidence="4" key="1">
    <citation type="submission" date="2021-04" db="EMBL/GenBank/DDBJ databases">
        <authorList>
            <consortium name="Molecular Ecology Group"/>
        </authorList>
    </citation>
    <scope>NUCLEOTIDE SEQUENCE</scope>
</reference>
<feature type="compositionally biased region" description="Low complexity" evidence="3">
    <location>
        <begin position="285"/>
        <end position="320"/>
    </location>
</feature>
<dbReference type="PANTHER" id="PTHR21677:SF1">
    <property type="entry name" value="PROTEIN CRAMPED-LIKE"/>
    <property type="match status" value="1"/>
</dbReference>
<gene>
    <name evidence="4" type="ORF">CUNI_LOCUS19635</name>
</gene>
<protein>
    <submittedName>
        <fullName evidence="4">Uncharacterized protein</fullName>
    </submittedName>
</protein>
<evidence type="ECO:0000256" key="1">
    <source>
        <dbReference type="ARBA" id="ARBA00023125"/>
    </source>
</evidence>
<feature type="region of interest" description="Disordered" evidence="3">
    <location>
        <begin position="248"/>
        <end position="377"/>
    </location>
</feature>
<dbReference type="PANTHER" id="PTHR21677">
    <property type="entry name" value="CRAMPED PROTEIN"/>
    <property type="match status" value="1"/>
</dbReference>
<feature type="region of interest" description="Disordered" evidence="3">
    <location>
        <begin position="478"/>
        <end position="504"/>
    </location>
</feature>
<feature type="compositionally biased region" description="Basic and acidic residues" evidence="3">
    <location>
        <begin position="479"/>
        <end position="500"/>
    </location>
</feature>
<feature type="non-terminal residue" evidence="4">
    <location>
        <position position="1"/>
    </location>
</feature>
<evidence type="ECO:0000256" key="2">
    <source>
        <dbReference type="ARBA" id="ARBA00023242"/>
    </source>
</evidence>